<reference evidence="2" key="1">
    <citation type="submission" date="2022-08" db="EMBL/GenBank/DDBJ databases">
        <authorList>
            <person name="Tistechok S."/>
            <person name="Samborskyy M."/>
            <person name="Roman I."/>
        </authorList>
    </citation>
    <scope>NUCLEOTIDE SEQUENCE</scope>
    <source>
        <strain evidence="2">DSM 103496</strain>
    </source>
</reference>
<dbReference type="AlphaFoldDB" id="A0A9X2VT75"/>
<dbReference type="RefSeq" id="WP_259627945.1">
    <property type="nucleotide sequence ID" value="NZ_JANYMP010000024.1"/>
</dbReference>
<sequence length="176" mass="18145">MEKLLKRFVTVTVAVGLGVAGLLLTALPASAARVVTTMEASASIVSSGTVVGTAQRNTAVRSYCLVGSNALIYSAGANRFGFVPRSALVNETQGANCFSGGTAGQVQNDADMRSCAGSSCGTVVGDAAPFDNLRMYCQMFDASSVRWMAIFNTNGSQTGFVRSSAFTSIPPTLSTC</sequence>
<feature type="signal peptide" evidence="1">
    <location>
        <begin position="1"/>
        <end position="31"/>
    </location>
</feature>
<keyword evidence="3" id="KW-1185">Reference proteome</keyword>
<gene>
    <name evidence="2" type="ORF">NZH93_37025</name>
</gene>
<feature type="chain" id="PRO_5040777989" evidence="1">
    <location>
        <begin position="32"/>
        <end position="176"/>
    </location>
</feature>
<dbReference type="Proteomes" id="UP001141259">
    <property type="component" value="Unassembled WGS sequence"/>
</dbReference>
<evidence type="ECO:0000256" key="1">
    <source>
        <dbReference type="SAM" id="SignalP"/>
    </source>
</evidence>
<comment type="caution">
    <text evidence="2">The sequence shown here is derived from an EMBL/GenBank/DDBJ whole genome shotgun (WGS) entry which is preliminary data.</text>
</comment>
<name>A0A9X2VT75_9PSEU</name>
<keyword evidence="1" id="KW-0732">Signal</keyword>
<evidence type="ECO:0000313" key="3">
    <source>
        <dbReference type="Proteomes" id="UP001141259"/>
    </source>
</evidence>
<proteinExistence type="predicted"/>
<evidence type="ECO:0000313" key="2">
    <source>
        <dbReference type="EMBL" id="MCS7482481.1"/>
    </source>
</evidence>
<dbReference type="EMBL" id="JANYMP010000024">
    <property type="protein sequence ID" value="MCS7482481.1"/>
    <property type="molecule type" value="Genomic_DNA"/>
</dbReference>
<accession>A0A9X2VT75</accession>
<protein>
    <submittedName>
        <fullName evidence="2">Uncharacterized protein</fullName>
    </submittedName>
</protein>
<organism evidence="2 3">
    <name type="scientific">Umezawaea endophytica</name>
    <dbReference type="NCBI Taxonomy" id="1654476"/>
    <lineage>
        <taxon>Bacteria</taxon>
        <taxon>Bacillati</taxon>
        <taxon>Actinomycetota</taxon>
        <taxon>Actinomycetes</taxon>
        <taxon>Pseudonocardiales</taxon>
        <taxon>Pseudonocardiaceae</taxon>
        <taxon>Umezawaea</taxon>
    </lineage>
</organism>